<dbReference type="EMBL" id="LBTW01000061">
    <property type="protein sequence ID" value="KKQ47048.1"/>
    <property type="molecule type" value="Genomic_DNA"/>
</dbReference>
<accession>A0A0G0HV54</accession>
<dbReference type="Gene3D" id="1.10.30.50">
    <property type="match status" value="1"/>
</dbReference>
<reference evidence="1 2" key="1">
    <citation type="journal article" date="2015" name="Nature">
        <title>rRNA introns, odd ribosomes, and small enigmatic genomes across a large radiation of phyla.</title>
        <authorList>
            <person name="Brown C.T."/>
            <person name="Hug L.A."/>
            <person name="Thomas B.C."/>
            <person name="Sharon I."/>
            <person name="Castelle C.J."/>
            <person name="Singh A."/>
            <person name="Wilkins M.J."/>
            <person name="Williams K.H."/>
            <person name="Banfield J.F."/>
        </authorList>
    </citation>
    <scope>NUCLEOTIDE SEQUENCE [LARGE SCALE GENOMIC DNA]</scope>
</reference>
<organism evidence="1 2">
    <name type="scientific">Candidatus Woesebacteria bacterium GW2011_GWD1_38_10</name>
    <dbReference type="NCBI Taxonomy" id="1618592"/>
    <lineage>
        <taxon>Bacteria</taxon>
        <taxon>Candidatus Woeseibacteriota</taxon>
    </lineage>
</organism>
<proteinExistence type="predicted"/>
<protein>
    <recommendedName>
        <fullName evidence="3">HNH nuclease domain-containing protein</fullName>
    </recommendedName>
</protein>
<evidence type="ECO:0008006" key="3">
    <source>
        <dbReference type="Google" id="ProtNLM"/>
    </source>
</evidence>
<evidence type="ECO:0000313" key="1">
    <source>
        <dbReference type="EMBL" id="KKQ47048.1"/>
    </source>
</evidence>
<dbReference type="AlphaFoldDB" id="A0A0G0HV54"/>
<dbReference type="Proteomes" id="UP000034366">
    <property type="component" value="Unassembled WGS sequence"/>
</dbReference>
<name>A0A0G0HV54_9BACT</name>
<sequence>MAKETRTYRDRAKYLIQAVAKRRRKIKTLAIAYKGGKCQICGYCKYQGALDLHHITGKKEFGIGDKGYTRSWEKVQTELDKCILVCANCHRELEAGLVKVLSPLSESSQMI</sequence>
<dbReference type="InterPro" id="IPR003615">
    <property type="entry name" value="HNH_nuc"/>
</dbReference>
<gene>
    <name evidence="1" type="ORF">US67_C0061G0008</name>
</gene>
<evidence type="ECO:0000313" key="2">
    <source>
        <dbReference type="Proteomes" id="UP000034366"/>
    </source>
</evidence>
<dbReference type="CDD" id="cd00085">
    <property type="entry name" value="HNHc"/>
    <property type="match status" value="1"/>
</dbReference>
<comment type="caution">
    <text evidence="1">The sequence shown here is derived from an EMBL/GenBank/DDBJ whole genome shotgun (WGS) entry which is preliminary data.</text>
</comment>